<dbReference type="STRING" id="199890.A0A182PWN8"/>
<proteinExistence type="predicted"/>
<keyword evidence="5" id="KW-1185">Reference proteome</keyword>
<dbReference type="Pfam" id="PF12596">
    <property type="entry name" value="Tnp_P_element_C"/>
    <property type="match status" value="1"/>
</dbReference>
<accession>A0A182PWN8</accession>
<dbReference type="AlphaFoldDB" id="A0A182PWN8"/>
<evidence type="ECO:0000313" key="5">
    <source>
        <dbReference type="Proteomes" id="UP000075885"/>
    </source>
</evidence>
<dbReference type="VEuPathDB" id="VectorBase:AEPI011375"/>
<name>A0A182PWN8_9DIPT</name>
<dbReference type="Proteomes" id="UP000075885">
    <property type="component" value="Unassembled WGS sequence"/>
</dbReference>
<feature type="compositionally biased region" description="Low complexity" evidence="1">
    <location>
        <begin position="128"/>
        <end position="140"/>
    </location>
</feature>
<evidence type="ECO:0008006" key="6">
    <source>
        <dbReference type="Google" id="ProtNLM"/>
    </source>
</evidence>
<feature type="domain" description="Transposable element P transposase-like RNase H C-terminal" evidence="3">
    <location>
        <begin position="18"/>
        <end position="43"/>
    </location>
</feature>
<evidence type="ECO:0000313" key="4">
    <source>
        <dbReference type="EnsemblMetazoa" id="AEPI011375-PA"/>
    </source>
</evidence>
<protein>
    <recommendedName>
        <fullName evidence="6">Transposable element P transposase</fullName>
    </recommendedName>
</protein>
<reference evidence="4" key="2">
    <citation type="submission" date="2020-05" db="UniProtKB">
        <authorList>
            <consortium name="EnsemblMetazoa"/>
        </authorList>
    </citation>
    <scope>IDENTIFICATION</scope>
    <source>
        <strain evidence="4">Epiroticus2</strain>
    </source>
</reference>
<dbReference type="Pfam" id="PF21789">
    <property type="entry name" value="TNP-like_RNaseH_C"/>
    <property type="match status" value="1"/>
</dbReference>
<evidence type="ECO:0000259" key="3">
    <source>
        <dbReference type="Pfam" id="PF21789"/>
    </source>
</evidence>
<evidence type="ECO:0000259" key="2">
    <source>
        <dbReference type="Pfam" id="PF12596"/>
    </source>
</evidence>
<dbReference type="InterPro" id="IPR022242">
    <property type="entry name" value="TNP-like_C"/>
</dbReference>
<organism evidence="4 5">
    <name type="scientific">Anopheles epiroticus</name>
    <dbReference type="NCBI Taxonomy" id="199890"/>
    <lineage>
        <taxon>Eukaryota</taxon>
        <taxon>Metazoa</taxon>
        <taxon>Ecdysozoa</taxon>
        <taxon>Arthropoda</taxon>
        <taxon>Hexapoda</taxon>
        <taxon>Insecta</taxon>
        <taxon>Pterygota</taxon>
        <taxon>Neoptera</taxon>
        <taxon>Endopterygota</taxon>
        <taxon>Diptera</taxon>
        <taxon>Nematocera</taxon>
        <taxon>Culicoidea</taxon>
        <taxon>Culicidae</taxon>
        <taxon>Anophelinae</taxon>
        <taxon>Anopheles</taxon>
    </lineage>
</organism>
<reference evidence="5" key="1">
    <citation type="submission" date="2013-03" db="EMBL/GenBank/DDBJ databases">
        <title>The Genome Sequence of Anopheles epiroticus epiroticus2.</title>
        <authorList>
            <consortium name="The Broad Institute Genomics Platform"/>
            <person name="Neafsey D.E."/>
            <person name="Howell P."/>
            <person name="Walker B."/>
            <person name="Young S.K."/>
            <person name="Zeng Q."/>
            <person name="Gargeya S."/>
            <person name="Fitzgerald M."/>
            <person name="Haas B."/>
            <person name="Abouelleil A."/>
            <person name="Allen A.W."/>
            <person name="Alvarado L."/>
            <person name="Arachchi H.M."/>
            <person name="Berlin A.M."/>
            <person name="Chapman S.B."/>
            <person name="Gainer-Dewar J."/>
            <person name="Goldberg J."/>
            <person name="Griggs A."/>
            <person name="Gujja S."/>
            <person name="Hansen M."/>
            <person name="Howarth C."/>
            <person name="Imamovic A."/>
            <person name="Ireland A."/>
            <person name="Larimer J."/>
            <person name="McCowan C."/>
            <person name="Murphy C."/>
            <person name="Pearson M."/>
            <person name="Poon T.W."/>
            <person name="Priest M."/>
            <person name="Roberts A."/>
            <person name="Saif S."/>
            <person name="Shea T."/>
            <person name="Sisk P."/>
            <person name="Sykes S."/>
            <person name="Wortman J."/>
            <person name="Nusbaum C."/>
            <person name="Birren B."/>
        </authorList>
    </citation>
    <scope>NUCLEOTIDE SEQUENCE [LARGE SCALE GENOMIC DNA]</scope>
    <source>
        <strain evidence="5">Epiroticus2</strain>
    </source>
</reference>
<evidence type="ECO:0000256" key="1">
    <source>
        <dbReference type="SAM" id="MobiDB-lite"/>
    </source>
</evidence>
<dbReference type="EnsemblMetazoa" id="AEPI011375-RA">
    <property type="protein sequence ID" value="AEPI011375-PA"/>
    <property type="gene ID" value="AEPI011375"/>
</dbReference>
<dbReference type="InterPro" id="IPR048367">
    <property type="entry name" value="TNP-like_RNaseH_C"/>
</dbReference>
<feature type="region of interest" description="Disordered" evidence="1">
    <location>
        <begin position="126"/>
        <end position="145"/>
    </location>
</feature>
<feature type="domain" description="Transposable element P transposase-like C-terminal" evidence="2">
    <location>
        <begin position="72"/>
        <end position="151"/>
    </location>
</feature>
<sequence>MLFDDMKQKHQISYLSTHKLNQDLLENFFSQLRQKGGTYDHPSPLNCLYRIRLMILGKSPSILNSVTTTIENKNTSQPDVFVTSTSSVENESDENLVSEEPYISASIFEEAEIVPLLDDVQPTDEEYYSSSAHNSSYNLSEQEHDGLEYIL</sequence>